<evidence type="ECO:0000313" key="1">
    <source>
        <dbReference type="EMBL" id="GEP60392.1"/>
    </source>
</evidence>
<dbReference type="EMBL" id="BKAJ01000161">
    <property type="protein sequence ID" value="GEP60392.1"/>
    <property type="molecule type" value="Genomic_DNA"/>
</dbReference>
<gene>
    <name evidence="1" type="ORF">RSO01_75580</name>
</gene>
<comment type="caution">
    <text evidence="1">The sequence shown here is derived from an EMBL/GenBank/DDBJ whole genome shotgun (WGS) entry which is preliminary data.</text>
</comment>
<protein>
    <submittedName>
        <fullName evidence="1">Uncharacterized protein</fullName>
    </submittedName>
</protein>
<organism evidence="1 2">
    <name type="scientific">Reyranella soli</name>
    <dbReference type="NCBI Taxonomy" id="1230389"/>
    <lineage>
        <taxon>Bacteria</taxon>
        <taxon>Pseudomonadati</taxon>
        <taxon>Pseudomonadota</taxon>
        <taxon>Alphaproteobacteria</taxon>
        <taxon>Hyphomicrobiales</taxon>
        <taxon>Reyranellaceae</taxon>
        <taxon>Reyranella</taxon>
    </lineage>
</organism>
<proteinExistence type="predicted"/>
<evidence type="ECO:0000313" key="2">
    <source>
        <dbReference type="Proteomes" id="UP000321058"/>
    </source>
</evidence>
<name>A0A512NN91_9HYPH</name>
<dbReference type="Proteomes" id="UP000321058">
    <property type="component" value="Unassembled WGS sequence"/>
</dbReference>
<reference evidence="1 2" key="1">
    <citation type="submission" date="2019-07" db="EMBL/GenBank/DDBJ databases">
        <title>Whole genome shotgun sequence of Reyranella soli NBRC 108950.</title>
        <authorList>
            <person name="Hosoyama A."/>
            <person name="Uohara A."/>
            <person name="Ohji S."/>
            <person name="Ichikawa N."/>
        </authorList>
    </citation>
    <scope>NUCLEOTIDE SEQUENCE [LARGE SCALE GENOMIC DNA]</scope>
    <source>
        <strain evidence="1 2">NBRC 108950</strain>
    </source>
</reference>
<accession>A0A512NN91</accession>
<keyword evidence="2" id="KW-1185">Reference proteome</keyword>
<sequence>MRSNSPLHKTEPGAVAYEHSFDARVRDVSKPALAHRNDIHAEREGVIHLLFTRCEYLRPFAIE</sequence>
<dbReference type="AlphaFoldDB" id="A0A512NN91"/>